<reference evidence="2 3" key="1">
    <citation type="journal article" date="2019" name="Sci. Rep.">
        <title>Comparative genomics of chytrid fungi reveal insights into the obligate biotrophic and pathogenic lifestyle of Synchytrium endobioticum.</title>
        <authorList>
            <person name="van de Vossenberg B.T.L.H."/>
            <person name="Warris S."/>
            <person name="Nguyen H.D.T."/>
            <person name="van Gent-Pelzer M.P.E."/>
            <person name="Joly D.L."/>
            <person name="van de Geest H.C."/>
            <person name="Bonants P.J.M."/>
            <person name="Smith D.S."/>
            <person name="Levesque C.A."/>
            <person name="van der Lee T.A.J."/>
        </authorList>
    </citation>
    <scope>NUCLEOTIDE SEQUENCE [LARGE SCALE GENOMIC DNA]</scope>
    <source>
        <strain evidence="2 3">LEV6574</strain>
    </source>
</reference>
<evidence type="ECO:0000313" key="2">
    <source>
        <dbReference type="EMBL" id="TPX42043.1"/>
    </source>
</evidence>
<feature type="region of interest" description="Disordered" evidence="1">
    <location>
        <begin position="20"/>
        <end position="48"/>
    </location>
</feature>
<feature type="compositionally biased region" description="Basic and acidic residues" evidence="1">
    <location>
        <begin position="28"/>
        <end position="48"/>
    </location>
</feature>
<accession>A0A507CSB5</accession>
<name>A0A507CSB5_9FUNG</name>
<dbReference type="OrthoDB" id="2681631at2759"/>
<comment type="caution">
    <text evidence="2">The sequence shown here is derived from an EMBL/GenBank/DDBJ whole genome shotgun (WGS) entry which is preliminary data.</text>
</comment>
<organism evidence="2 3">
    <name type="scientific">Synchytrium endobioticum</name>
    <dbReference type="NCBI Taxonomy" id="286115"/>
    <lineage>
        <taxon>Eukaryota</taxon>
        <taxon>Fungi</taxon>
        <taxon>Fungi incertae sedis</taxon>
        <taxon>Chytridiomycota</taxon>
        <taxon>Chytridiomycota incertae sedis</taxon>
        <taxon>Chytridiomycetes</taxon>
        <taxon>Synchytriales</taxon>
        <taxon>Synchytriaceae</taxon>
        <taxon>Synchytrium</taxon>
    </lineage>
</organism>
<evidence type="ECO:0000313" key="3">
    <source>
        <dbReference type="Proteomes" id="UP000320475"/>
    </source>
</evidence>
<evidence type="ECO:0008006" key="4">
    <source>
        <dbReference type="Google" id="ProtNLM"/>
    </source>
</evidence>
<protein>
    <recommendedName>
        <fullName evidence="4">Retrotransposon gag domain-containing protein</fullName>
    </recommendedName>
</protein>
<sequence>MDAESLVRLVTQLQAQVRELQAQTPPRSRLDITLKEPKPTSDTPYDGRNKQLLRPFLAQCESTFALQGSRFQSEKVKILFIGQHLTGQPGSWYSANYLEKLSTNPDLFQDVAAFTQQLRKAWGDPDLARSAQRRLETLKQRGRPASAYLTDFEEIMHDTGYKDYCIDSILSTWVRRGGQGFACTDRPTGYPSSSILPHTPRG</sequence>
<proteinExistence type="predicted"/>
<dbReference type="Proteomes" id="UP000320475">
    <property type="component" value="Unassembled WGS sequence"/>
</dbReference>
<dbReference type="EMBL" id="QEAM01000289">
    <property type="protein sequence ID" value="TPX42043.1"/>
    <property type="molecule type" value="Genomic_DNA"/>
</dbReference>
<gene>
    <name evidence="2" type="ORF">SeLEV6574_g05793</name>
</gene>
<evidence type="ECO:0000256" key="1">
    <source>
        <dbReference type="SAM" id="MobiDB-lite"/>
    </source>
</evidence>
<dbReference type="AlphaFoldDB" id="A0A507CSB5"/>